<evidence type="ECO:0000256" key="1">
    <source>
        <dbReference type="ARBA" id="ARBA00022490"/>
    </source>
</evidence>
<evidence type="ECO:0000259" key="9">
    <source>
        <dbReference type="PROSITE" id="PS50110"/>
    </source>
</evidence>
<dbReference type="SUPFAM" id="SSF52738">
    <property type="entry name" value="Methylesterase CheB, C-terminal domain"/>
    <property type="match status" value="1"/>
</dbReference>
<dbReference type="InterPro" id="IPR011006">
    <property type="entry name" value="CheY-like_superfamily"/>
</dbReference>
<dbReference type="NCBIfam" id="NF009206">
    <property type="entry name" value="PRK12555.1"/>
    <property type="match status" value="1"/>
</dbReference>
<dbReference type="GO" id="GO:0006935">
    <property type="term" value="P:chemotaxis"/>
    <property type="evidence" value="ECO:0007669"/>
    <property type="project" value="UniProtKB-UniRule"/>
</dbReference>
<dbReference type="PIRSF" id="PIRSF000876">
    <property type="entry name" value="RR_chemtxs_CheB"/>
    <property type="match status" value="1"/>
</dbReference>
<dbReference type="PANTHER" id="PTHR42872:SF6">
    <property type="entry name" value="PROTEIN-GLUTAMATE METHYLESTERASE_PROTEIN-GLUTAMINE GLUTAMINASE"/>
    <property type="match status" value="1"/>
</dbReference>
<dbReference type="FunFam" id="3.40.50.2300:FF:000060">
    <property type="entry name" value="Protein-glutamate methylesterase/protein-glutamine glutaminase"/>
    <property type="match status" value="1"/>
</dbReference>
<dbReference type="PROSITE" id="PS50122">
    <property type="entry name" value="CHEB"/>
    <property type="match status" value="1"/>
</dbReference>
<evidence type="ECO:0000256" key="8">
    <source>
        <dbReference type="PROSITE-ProRule" id="PRU00169"/>
    </source>
</evidence>
<comment type="domain">
    <text evidence="6">Contains a C-terminal catalytic domain, and an N-terminal region which modulates catalytic activity.</text>
</comment>
<dbReference type="InterPro" id="IPR035909">
    <property type="entry name" value="CheB_C"/>
</dbReference>
<dbReference type="PANTHER" id="PTHR42872">
    <property type="entry name" value="PROTEIN-GLUTAMATE METHYLESTERASE/PROTEIN-GLUTAMINE GLUTAMINASE"/>
    <property type="match status" value="1"/>
</dbReference>
<feature type="active site" evidence="6 7">
    <location>
        <position position="165"/>
    </location>
</feature>
<keyword evidence="3 6" id="KW-0597">Phosphoprotein</keyword>
<feature type="domain" description="CheB-type methylesterase" evidence="10">
    <location>
        <begin position="153"/>
        <end position="343"/>
    </location>
</feature>
<dbReference type="NCBIfam" id="NF001965">
    <property type="entry name" value="PRK00742.1"/>
    <property type="match status" value="1"/>
</dbReference>
<dbReference type="InterPro" id="IPR008248">
    <property type="entry name" value="CheB-like"/>
</dbReference>
<reference evidence="11 12" key="1">
    <citation type="submission" date="2018-01" db="EMBL/GenBank/DDBJ databases">
        <title>Co-occurrence of chitin degradation, pigmentation and bioactivity in marine Pseudoalteromonas.</title>
        <authorList>
            <person name="Paulsen S."/>
            <person name="Gram L."/>
            <person name="Machado H."/>
        </authorList>
    </citation>
    <scope>NUCLEOTIDE SEQUENCE [LARGE SCALE GENOMIC DNA]</scope>
    <source>
        <strain evidence="11 12">S3663</strain>
    </source>
</reference>
<organism evidence="11 12">
    <name type="scientific">Pseudoalteromonas phenolica</name>
    <dbReference type="NCBI Taxonomy" id="161398"/>
    <lineage>
        <taxon>Bacteria</taxon>
        <taxon>Pseudomonadati</taxon>
        <taxon>Pseudomonadota</taxon>
        <taxon>Gammaproteobacteria</taxon>
        <taxon>Alteromonadales</taxon>
        <taxon>Pseudoalteromonadaceae</taxon>
        <taxon>Pseudoalteromonas</taxon>
    </lineage>
</organism>
<gene>
    <name evidence="6" type="primary">cheB</name>
    <name evidence="11" type="ORF">C1E24_01860</name>
</gene>
<dbReference type="SMART" id="SM00448">
    <property type="entry name" value="REC"/>
    <property type="match status" value="1"/>
</dbReference>
<feature type="modified residue" description="4-aspartylphosphate" evidence="6 8">
    <location>
        <position position="54"/>
    </location>
</feature>
<dbReference type="GO" id="GO:0005737">
    <property type="term" value="C:cytoplasm"/>
    <property type="evidence" value="ECO:0007669"/>
    <property type="project" value="UniProtKB-SubCell"/>
</dbReference>
<protein>
    <recommendedName>
        <fullName evidence="6">Protein-glutamate methylesterase/protein-glutamine glutaminase</fullName>
        <ecNumber evidence="6">3.1.1.61</ecNumber>
        <ecNumber evidence="6">3.5.1.44</ecNumber>
    </recommendedName>
</protein>
<dbReference type="Pfam" id="PF00072">
    <property type="entry name" value="Response_reg"/>
    <property type="match status" value="1"/>
</dbReference>
<feature type="active site" evidence="6 7">
    <location>
        <position position="191"/>
    </location>
</feature>
<dbReference type="Proteomes" id="UP000309186">
    <property type="component" value="Unassembled WGS sequence"/>
</dbReference>
<dbReference type="HAMAP" id="MF_00099">
    <property type="entry name" value="CheB_chemtxs"/>
    <property type="match status" value="1"/>
</dbReference>
<comment type="similarity">
    <text evidence="6">Belongs to the CheB family.</text>
</comment>
<dbReference type="OrthoDB" id="9793421at2"/>
<evidence type="ECO:0000256" key="6">
    <source>
        <dbReference type="HAMAP-Rule" id="MF_00099"/>
    </source>
</evidence>
<dbReference type="Gene3D" id="3.40.50.2300">
    <property type="match status" value="1"/>
</dbReference>
<accession>A0A5R9Q871</accession>
<dbReference type="GO" id="GO:0000156">
    <property type="term" value="F:phosphorelay response regulator activity"/>
    <property type="evidence" value="ECO:0007669"/>
    <property type="project" value="InterPro"/>
</dbReference>
<dbReference type="PROSITE" id="PS50110">
    <property type="entry name" value="RESPONSE_REGULATORY"/>
    <property type="match status" value="1"/>
</dbReference>
<dbReference type="GO" id="GO:0050568">
    <property type="term" value="F:protein-glutamine glutaminase activity"/>
    <property type="evidence" value="ECO:0007669"/>
    <property type="project" value="UniProtKB-UniRule"/>
</dbReference>
<dbReference type="EC" id="3.5.1.44" evidence="6"/>
<comment type="subcellular location">
    <subcellularLocation>
        <location evidence="6">Cytoplasm</location>
    </subcellularLocation>
</comment>
<keyword evidence="2 6" id="KW-0145">Chemotaxis</keyword>
<evidence type="ECO:0000256" key="3">
    <source>
        <dbReference type="ARBA" id="ARBA00022553"/>
    </source>
</evidence>
<name>A0A5R9Q871_9GAMM</name>
<evidence type="ECO:0000313" key="12">
    <source>
        <dbReference type="Proteomes" id="UP000309186"/>
    </source>
</evidence>
<feature type="domain" description="Response regulatory" evidence="9">
    <location>
        <begin position="3"/>
        <end position="120"/>
    </location>
</feature>
<dbReference type="SUPFAM" id="SSF52172">
    <property type="entry name" value="CheY-like"/>
    <property type="match status" value="1"/>
</dbReference>
<dbReference type="EC" id="3.1.1.61" evidence="6"/>
<evidence type="ECO:0000256" key="5">
    <source>
        <dbReference type="ARBA" id="ARBA00048267"/>
    </source>
</evidence>
<comment type="catalytic activity">
    <reaction evidence="5 6">
        <text>[protein]-L-glutamate 5-O-methyl ester + H2O = L-glutamyl-[protein] + methanol + H(+)</text>
        <dbReference type="Rhea" id="RHEA:23236"/>
        <dbReference type="Rhea" id="RHEA-COMP:10208"/>
        <dbReference type="Rhea" id="RHEA-COMP:10311"/>
        <dbReference type="ChEBI" id="CHEBI:15377"/>
        <dbReference type="ChEBI" id="CHEBI:15378"/>
        <dbReference type="ChEBI" id="CHEBI:17790"/>
        <dbReference type="ChEBI" id="CHEBI:29973"/>
        <dbReference type="ChEBI" id="CHEBI:82795"/>
        <dbReference type="EC" id="3.1.1.61"/>
    </reaction>
</comment>
<dbReference type="Gene3D" id="3.40.50.180">
    <property type="entry name" value="Methylesterase CheB, C-terminal domain"/>
    <property type="match status" value="1"/>
</dbReference>
<dbReference type="AlphaFoldDB" id="A0A5R9Q871"/>
<evidence type="ECO:0000256" key="4">
    <source>
        <dbReference type="ARBA" id="ARBA00022801"/>
    </source>
</evidence>
<dbReference type="EMBL" id="PPSW01000005">
    <property type="protein sequence ID" value="TLX48637.1"/>
    <property type="molecule type" value="Genomic_DNA"/>
</dbReference>
<evidence type="ECO:0000256" key="2">
    <source>
        <dbReference type="ARBA" id="ARBA00022500"/>
    </source>
</evidence>
<proteinExistence type="inferred from homology"/>
<comment type="PTM">
    <text evidence="6">Phosphorylated by CheA. Phosphorylation of the N-terminal regulatory domain activates the methylesterase activity.</text>
</comment>
<dbReference type="CDD" id="cd16432">
    <property type="entry name" value="CheB_Rec"/>
    <property type="match status" value="1"/>
</dbReference>
<dbReference type="RefSeq" id="WP_138478217.1">
    <property type="nucleotide sequence ID" value="NZ_PPSW01000005.1"/>
</dbReference>
<dbReference type="Pfam" id="PF01339">
    <property type="entry name" value="CheB_methylest"/>
    <property type="match status" value="1"/>
</dbReference>
<dbReference type="InterPro" id="IPR000673">
    <property type="entry name" value="Sig_transdc_resp-reg_Me-estase"/>
</dbReference>
<dbReference type="GO" id="GO:0008984">
    <property type="term" value="F:protein-glutamate methylesterase activity"/>
    <property type="evidence" value="ECO:0007669"/>
    <property type="project" value="UniProtKB-UniRule"/>
</dbReference>
<dbReference type="CDD" id="cd17541">
    <property type="entry name" value="REC_CheB-like"/>
    <property type="match status" value="1"/>
</dbReference>
<sequence>MIKVLIVDDSPLIRGILTEVIQQATDLEVVGSAEDPYQAREMIKSLNPDVITLDIEMPKMDGISFLRNLMRLRPMPVVMISTLTQQGSPITLEALEIGAVDFIAKPKVNVAEQLQHYAETVQEKVRTAATARLRPYRTSEAAAHKAQLPSGQAFERNSIIAIGASTGGTEAIKEVLVQMPKDAPPIVITQHIPPVFSTSFAMRMDKTCAMHVKEAEDGDILEFGKVYIAPGDKHLKVVSKGLNKVCVLDDGELVNRHKPAVDVLFDSLKPFAKYVSAVLLTGMGSDGARGMLGLLEAGAKTAAQDEQTCVVWGMPKAAVDMNAAQKVLPLQSVAAYLLKSTSR</sequence>
<keyword evidence="1 6" id="KW-0963">Cytoplasm</keyword>
<evidence type="ECO:0000313" key="11">
    <source>
        <dbReference type="EMBL" id="TLX48637.1"/>
    </source>
</evidence>
<comment type="function">
    <text evidence="6">Involved in chemotaxis. Part of a chemotaxis signal transduction system that modulates chemotaxis in response to various stimuli. Catalyzes the demethylation of specific methylglutamate residues introduced into the chemoreceptors (methyl-accepting chemotaxis proteins or MCP) by CheR. Also mediates the irreversible deamidation of specific glutamine residues to glutamic acid.</text>
</comment>
<dbReference type="InterPro" id="IPR001789">
    <property type="entry name" value="Sig_transdc_resp-reg_receiver"/>
</dbReference>
<comment type="caution">
    <text evidence="11">The sequence shown here is derived from an EMBL/GenBank/DDBJ whole genome shotgun (WGS) entry which is preliminary data.</text>
</comment>
<comment type="catalytic activity">
    <reaction evidence="6">
        <text>L-glutaminyl-[protein] + H2O = L-glutamyl-[protein] + NH4(+)</text>
        <dbReference type="Rhea" id="RHEA:16441"/>
        <dbReference type="Rhea" id="RHEA-COMP:10207"/>
        <dbReference type="Rhea" id="RHEA-COMP:10208"/>
        <dbReference type="ChEBI" id="CHEBI:15377"/>
        <dbReference type="ChEBI" id="CHEBI:28938"/>
        <dbReference type="ChEBI" id="CHEBI:29973"/>
        <dbReference type="ChEBI" id="CHEBI:30011"/>
        <dbReference type="EC" id="3.5.1.44"/>
    </reaction>
</comment>
<evidence type="ECO:0000259" key="10">
    <source>
        <dbReference type="PROSITE" id="PS50122"/>
    </source>
</evidence>
<keyword evidence="4 6" id="KW-0378">Hydrolase</keyword>
<evidence type="ECO:0000256" key="7">
    <source>
        <dbReference type="PROSITE-ProRule" id="PRU00050"/>
    </source>
</evidence>
<feature type="active site" evidence="6 7">
    <location>
        <position position="286"/>
    </location>
</feature>